<protein>
    <submittedName>
        <fullName evidence="2">Uncharacterized protein</fullName>
    </submittedName>
</protein>
<reference evidence="2 3" key="1">
    <citation type="submission" date="2021-03" db="EMBL/GenBank/DDBJ databases">
        <title>Sequencing the genomes of 1000 actinobacteria strains.</title>
        <authorList>
            <person name="Klenk H.-P."/>
        </authorList>
    </citation>
    <scope>NUCLEOTIDE SEQUENCE [LARGE SCALE GENOMIC DNA]</scope>
    <source>
        <strain evidence="2 3">DSM 45256</strain>
    </source>
</reference>
<gene>
    <name evidence="2" type="ORF">JOF36_003846</name>
</gene>
<evidence type="ECO:0000313" key="2">
    <source>
        <dbReference type="EMBL" id="MBP2368150.1"/>
    </source>
</evidence>
<keyword evidence="3" id="KW-1185">Reference proteome</keyword>
<evidence type="ECO:0000313" key="3">
    <source>
        <dbReference type="Proteomes" id="UP001519295"/>
    </source>
</evidence>
<dbReference type="Proteomes" id="UP001519295">
    <property type="component" value="Unassembled WGS sequence"/>
</dbReference>
<sequence length="38" mass="3823">MNSGRTVLDFAGIRVGYVTGAGRSSGPTEAPLAAADTR</sequence>
<name>A0ABS4VW40_9PSEU</name>
<accession>A0ABS4VW40</accession>
<comment type="caution">
    <text evidence="2">The sequence shown here is derived from an EMBL/GenBank/DDBJ whole genome shotgun (WGS) entry which is preliminary data.</text>
</comment>
<organism evidence="2 3">
    <name type="scientific">Pseudonocardia parietis</name>
    <dbReference type="NCBI Taxonomy" id="570936"/>
    <lineage>
        <taxon>Bacteria</taxon>
        <taxon>Bacillati</taxon>
        <taxon>Actinomycetota</taxon>
        <taxon>Actinomycetes</taxon>
        <taxon>Pseudonocardiales</taxon>
        <taxon>Pseudonocardiaceae</taxon>
        <taxon>Pseudonocardia</taxon>
    </lineage>
</organism>
<proteinExistence type="predicted"/>
<evidence type="ECO:0000256" key="1">
    <source>
        <dbReference type="SAM" id="MobiDB-lite"/>
    </source>
</evidence>
<dbReference type="EMBL" id="JAGINU010000001">
    <property type="protein sequence ID" value="MBP2368150.1"/>
    <property type="molecule type" value="Genomic_DNA"/>
</dbReference>
<feature type="region of interest" description="Disordered" evidence="1">
    <location>
        <begin position="19"/>
        <end position="38"/>
    </location>
</feature>